<accession>A0ABM1DYN7</accession>
<evidence type="ECO:0000256" key="1">
    <source>
        <dbReference type="ARBA" id="ARBA00004536"/>
    </source>
</evidence>
<evidence type="ECO:0000256" key="2">
    <source>
        <dbReference type="ARBA" id="ARBA00009052"/>
    </source>
</evidence>
<feature type="region of interest" description="Disordered" evidence="5">
    <location>
        <begin position="357"/>
        <end position="377"/>
    </location>
</feature>
<comment type="similarity">
    <text evidence="2">Belongs to the CCDC85 family.</text>
</comment>
<dbReference type="InterPro" id="IPR019359">
    <property type="entry name" value="CCDC85"/>
</dbReference>
<keyword evidence="6" id="KW-1185">Reference proteome</keyword>
<sequence>MASYVPPPMYNGHSGTSSPSSPPPKMTDEQLLQLGPQELVRRLQRADAERMQMMLEHGALMKEVNRRMHLHLVEIRGLKDVNQRLQDDNQELRDLCCFLDDDRQKGRKLSREWQRFGRYTAGVMRSEVASYLGKLHELETKQAELVRENAELKELCIYLDDERVKGECACAHCGGPLASRDQGDGSSASSTSPSGEGRSTEDGFKRERELADKDLMRHRGIITEQTVQYIRRLEEKIHQLEDDTVIDNLQPMEARPTAGREMAQKADMPVGVHQSYLPYKSQPISNGMPTHSREATLTPTDGRDVSSKPEAIVHAMKVLEVHEQLDRQTNEYASEDLNDKEKAIVREMCNVVWRKLADGPSVPNATASTANSVPSSY</sequence>
<organism evidence="6 7">
    <name type="scientific">Priapulus caudatus</name>
    <name type="common">Priapulid worm</name>
    <dbReference type="NCBI Taxonomy" id="37621"/>
    <lineage>
        <taxon>Eukaryota</taxon>
        <taxon>Metazoa</taxon>
        <taxon>Ecdysozoa</taxon>
        <taxon>Scalidophora</taxon>
        <taxon>Priapulida</taxon>
        <taxon>Priapulimorpha</taxon>
        <taxon>Priapulimorphida</taxon>
        <taxon>Priapulidae</taxon>
        <taxon>Priapulus</taxon>
    </lineage>
</organism>
<evidence type="ECO:0000256" key="3">
    <source>
        <dbReference type="ARBA" id="ARBA00022949"/>
    </source>
</evidence>
<gene>
    <name evidence="7" type="primary">LOC106807275</name>
</gene>
<keyword evidence="3" id="KW-0965">Cell junction</keyword>
<comment type="subcellular location">
    <subcellularLocation>
        <location evidence="1">Cell junction</location>
        <location evidence="1">Adherens junction</location>
    </subcellularLocation>
</comment>
<dbReference type="PANTHER" id="PTHR13546:SF15">
    <property type="entry name" value="CCDC85"/>
    <property type="match status" value="1"/>
</dbReference>
<dbReference type="PANTHER" id="PTHR13546">
    <property type="entry name" value="RE60986P"/>
    <property type="match status" value="1"/>
</dbReference>
<dbReference type="RefSeq" id="XP_014665058.1">
    <property type="nucleotide sequence ID" value="XM_014809572.1"/>
</dbReference>
<evidence type="ECO:0000313" key="6">
    <source>
        <dbReference type="Proteomes" id="UP000695022"/>
    </source>
</evidence>
<dbReference type="Proteomes" id="UP000695022">
    <property type="component" value="Unplaced"/>
</dbReference>
<evidence type="ECO:0000256" key="5">
    <source>
        <dbReference type="SAM" id="MobiDB-lite"/>
    </source>
</evidence>
<evidence type="ECO:0000256" key="4">
    <source>
        <dbReference type="ARBA" id="ARBA00023054"/>
    </source>
</evidence>
<feature type="region of interest" description="Disordered" evidence="5">
    <location>
        <begin position="1"/>
        <end position="28"/>
    </location>
</feature>
<evidence type="ECO:0000313" key="7">
    <source>
        <dbReference type="RefSeq" id="XP_014665058.1"/>
    </source>
</evidence>
<feature type="compositionally biased region" description="Low complexity" evidence="5">
    <location>
        <begin position="184"/>
        <end position="197"/>
    </location>
</feature>
<proteinExistence type="inferred from homology"/>
<dbReference type="GeneID" id="106807275"/>
<dbReference type="Pfam" id="PF10226">
    <property type="entry name" value="CCDC85"/>
    <property type="match status" value="1"/>
</dbReference>
<keyword evidence="4" id="KW-0175">Coiled coil</keyword>
<name>A0ABM1DYN7_PRICU</name>
<protein>
    <submittedName>
        <fullName evidence="7">Coiled-coil domain-containing protein 85C-like</fullName>
    </submittedName>
</protein>
<reference evidence="7" key="1">
    <citation type="submission" date="2025-08" db="UniProtKB">
        <authorList>
            <consortium name="RefSeq"/>
        </authorList>
    </citation>
    <scope>IDENTIFICATION</scope>
</reference>
<feature type="region of interest" description="Disordered" evidence="5">
    <location>
        <begin position="179"/>
        <end position="206"/>
    </location>
</feature>
<feature type="compositionally biased region" description="Polar residues" evidence="5">
    <location>
        <begin position="363"/>
        <end position="377"/>
    </location>
</feature>